<feature type="transmembrane region" description="Helical" evidence="7">
    <location>
        <begin position="94"/>
        <end position="120"/>
    </location>
</feature>
<keyword evidence="5 7" id="KW-1133">Transmembrane helix</keyword>
<protein>
    <submittedName>
        <fullName evidence="9">ABC transporter permease</fullName>
    </submittedName>
</protein>
<feature type="domain" description="ABC transmembrane type-1" evidence="8">
    <location>
        <begin position="92"/>
        <end position="281"/>
    </location>
</feature>
<dbReference type="InterPro" id="IPR050366">
    <property type="entry name" value="BP-dependent_transpt_permease"/>
</dbReference>
<keyword evidence="6 7" id="KW-0472">Membrane</keyword>
<comment type="caution">
    <text evidence="9">The sequence shown here is derived from an EMBL/GenBank/DDBJ whole genome shotgun (WGS) entry which is preliminary data.</text>
</comment>
<keyword evidence="2 7" id="KW-0813">Transport</keyword>
<keyword evidence="3" id="KW-1003">Cell membrane</keyword>
<feature type="transmembrane region" description="Helical" evidence="7">
    <location>
        <begin position="31"/>
        <end position="53"/>
    </location>
</feature>
<dbReference type="InterPro" id="IPR035906">
    <property type="entry name" value="MetI-like_sf"/>
</dbReference>
<dbReference type="AlphaFoldDB" id="A0ABD6FCK7"/>
<feature type="transmembrane region" description="Helical" evidence="7">
    <location>
        <begin position="213"/>
        <end position="238"/>
    </location>
</feature>
<dbReference type="EMBL" id="QGUI02000010">
    <property type="protein sequence ID" value="MFO7190971.1"/>
    <property type="molecule type" value="Genomic_DNA"/>
</dbReference>
<evidence type="ECO:0000256" key="5">
    <source>
        <dbReference type="ARBA" id="ARBA00022989"/>
    </source>
</evidence>
<evidence type="ECO:0000256" key="2">
    <source>
        <dbReference type="ARBA" id="ARBA00022448"/>
    </source>
</evidence>
<evidence type="ECO:0000256" key="4">
    <source>
        <dbReference type="ARBA" id="ARBA00022692"/>
    </source>
</evidence>
<accession>A0ABD6FCK7</accession>
<keyword evidence="4 7" id="KW-0812">Transmembrane</keyword>
<feature type="transmembrane region" description="Helical" evidence="7">
    <location>
        <begin position="141"/>
        <end position="166"/>
    </location>
</feature>
<dbReference type="PANTHER" id="PTHR43386">
    <property type="entry name" value="OLIGOPEPTIDE TRANSPORT SYSTEM PERMEASE PROTEIN APPC"/>
    <property type="match status" value="1"/>
</dbReference>
<reference evidence="9 10" key="1">
    <citation type="journal article" date="2021" name="BMC Genomics">
        <title>Genome-resolved metagenome and metatranscriptome analyses of thermophilic composting reveal key bacterial players and their metabolic interactions.</title>
        <authorList>
            <person name="Braga L.P.P."/>
            <person name="Pereira R.V."/>
            <person name="Martins L.F."/>
            <person name="Moura L.M.S."/>
            <person name="Sanchez F.B."/>
            <person name="Patane J.S.L."/>
            <person name="da Silva A.M."/>
            <person name="Setubal J.C."/>
        </authorList>
    </citation>
    <scope>NUCLEOTIDE SEQUENCE [LARGE SCALE GENOMIC DNA]</scope>
    <source>
        <strain evidence="9">ZC4RG45</strain>
    </source>
</reference>
<dbReference type="PANTHER" id="PTHR43386:SF25">
    <property type="entry name" value="PEPTIDE ABC TRANSPORTER PERMEASE PROTEIN"/>
    <property type="match status" value="1"/>
</dbReference>
<dbReference type="Pfam" id="PF00528">
    <property type="entry name" value="BPD_transp_1"/>
    <property type="match status" value="1"/>
</dbReference>
<sequence>MTTSAASSAVVPSQGKRPAFRTVRLILRRPAGAVSFAFLVGLVVTAVFAPVLAPYDPYAQSLSEQFQGPSAAHWLGTDDYGRDVLSRLIYATRIVVVAPVVAVGIAVLLGLPAGLLAGYLRGRFDAVLSRIADALLSIPAIVAAIAIVAVLGPGIGPTMIAIGLVFAPRLYRIVRGATLTVVEEGYIDAAESIGCSTRRILWVHCLPNVLAPLLVQVTLMMGFALLAEAGLSFLGLGVQLPEASWGSMLKAAADQQFRAPYAVVPPGVCLTLTILALNTLGDVVRDVTADRKNS</sequence>
<proteinExistence type="inferred from homology"/>
<dbReference type="InterPro" id="IPR000515">
    <property type="entry name" value="MetI-like"/>
</dbReference>
<evidence type="ECO:0000256" key="3">
    <source>
        <dbReference type="ARBA" id="ARBA00022475"/>
    </source>
</evidence>
<evidence type="ECO:0000256" key="1">
    <source>
        <dbReference type="ARBA" id="ARBA00004651"/>
    </source>
</evidence>
<organism evidence="9 10">
    <name type="scientific">Thermocrispum agreste</name>
    <dbReference type="NCBI Taxonomy" id="37925"/>
    <lineage>
        <taxon>Bacteria</taxon>
        <taxon>Bacillati</taxon>
        <taxon>Actinomycetota</taxon>
        <taxon>Actinomycetes</taxon>
        <taxon>Pseudonocardiales</taxon>
        <taxon>Pseudonocardiaceae</taxon>
        <taxon>Thermocrispum</taxon>
    </lineage>
</organism>
<evidence type="ECO:0000256" key="7">
    <source>
        <dbReference type="RuleBase" id="RU363032"/>
    </source>
</evidence>
<evidence type="ECO:0000256" key="6">
    <source>
        <dbReference type="ARBA" id="ARBA00023136"/>
    </source>
</evidence>
<comment type="similarity">
    <text evidence="7">Belongs to the binding-protein-dependent transport system permease family.</text>
</comment>
<dbReference type="GO" id="GO:0005886">
    <property type="term" value="C:plasma membrane"/>
    <property type="evidence" value="ECO:0007669"/>
    <property type="project" value="UniProtKB-SubCell"/>
</dbReference>
<gene>
    <name evidence="9" type="ORF">DIU77_001835</name>
</gene>
<dbReference type="Proteomes" id="UP000249324">
    <property type="component" value="Unassembled WGS sequence"/>
</dbReference>
<dbReference type="Gene3D" id="1.10.3720.10">
    <property type="entry name" value="MetI-like"/>
    <property type="match status" value="1"/>
</dbReference>
<dbReference type="Pfam" id="PF12911">
    <property type="entry name" value="OppC_N"/>
    <property type="match status" value="1"/>
</dbReference>
<dbReference type="PROSITE" id="PS50928">
    <property type="entry name" value="ABC_TM1"/>
    <property type="match status" value="1"/>
</dbReference>
<comment type="subcellular location">
    <subcellularLocation>
        <location evidence="1 7">Cell membrane</location>
        <topology evidence="1 7">Multi-pass membrane protein</topology>
    </subcellularLocation>
</comment>
<dbReference type="InterPro" id="IPR025966">
    <property type="entry name" value="OppC_N"/>
</dbReference>
<evidence type="ECO:0000259" key="8">
    <source>
        <dbReference type="PROSITE" id="PS50928"/>
    </source>
</evidence>
<dbReference type="CDD" id="cd06261">
    <property type="entry name" value="TM_PBP2"/>
    <property type="match status" value="1"/>
</dbReference>
<name>A0ABD6FCK7_9PSEU</name>
<dbReference type="SUPFAM" id="SSF161098">
    <property type="entry name" value="MetI-like"/>
    <property type="match status" value="1"/>
</dbReference>
<feature type="transmembrane region" description="Helical" evidence="7">
    <location>
        <begin position="259"/>
        <end position="277"/>
    </location>
</feature>
<evidence type="ECO:0000313" key="9">
    <source>
        <dbReference type="EMBL" id="MFO7190971.1"/>
    </source>
</evidence>
<evidence type="ECO:0000313" key="10">
    <source>
        <dbReference type="Proteomes" id="UP000249324"/>
    </source>
</evidence>